<proteinExistence type="predicted"/>
<dbReference type="OrthoDB" id="9935238at2"/>
<evidence type="ECO:0000256" key="1">
    <source>
        <dbReference type="SAM" id="MobiDB-lite"/>
    </source>
</evidence>
<evidence type="ECO:0000313" key="2">
    <source>
        <dbReference type="EMBL" id="TWU28194.1"/>
    </source>
</evidence>
<evidence type="ECO:0000313" key="3">
    <source>
        <dbReference type="Proteomes" id="UP000318437"/>
    </source>
</evidence>
<protein>
    <submittedName>
        <fullName evidence="2">Uncharacterized protein</fullName>
    </submittedName>
</protein>
<accession>A0A5C6CWT6</accession>
<dbReference type="AlphaFoldDB" id="A0A5C6CWT6"/>
<dbReference type="Proteomes" id="UP000318437">
    <property type="component" value="Unassembled WGS sequence"/>
</dbReference>
<dbReference type="RefSeq" id="WP_146449398.1">
    <property type="nucleotide sequence ID" value="NZ_SJPS01000002.1"/>
</dbReference>
<dbReference type="EMBL" id="SJPS01000002">
    <property type="protein sequence ID" value="TWU28194.1"/>
    <property type="molecule type" value="Genomic_DNA"/>
</dbReference>
<feature type="region of interest" description="Disordered" evidence="1">
    <location>
        <begin position="93"/>
        <end position="122"/>
    </location>
</feature>
<comment type="caution">
    <text evidence="2">The sequence shown here is derived from an EMBL/GenBank/DDBJ whole genome shotgun (WGS) entry which is preliminary data.</text>
</comment>
<organism evidence="2 3">
    <name type="scientific">Bythopirellula polymerisocia</name>
    <dbReference type="NCBI Taxonomy" id="2528003"/>
    <lineage>
        <taxon>Bacteria</taxon>
        <taxon>Pseudomonadati</taxon>
        <taxon>Planctomycetota</taxon>
        <taxon>Planctomycetia</taxon>
        <taxon>Pirellulales</taxon>
        <taxon>Lacipirellulaceae</taxon>
        <taxon>Bythopirellula</taxon>
    </lineage>
</organism>
<reference evidence="2 3" key="1">
    <citation type="submission" date="2019-02" db="EMBL/GenBank/DDBJ databases">
        <title>Deep-cultivation of Planctomycetes and their phenomic and genomic characterization uncovers novel biology.</title>
        <authorList>
            <person name="Wiegand S."/>
            <person name="Jogler M."/>
            <person name="Boedeker C."/>
            <person name="Pinto D."/>
            <person name="Vollmers J."/>
            <person name="Rivas-Marin E."/>
            <person name="Kohn T."/>
            <person name="Peeters S.H."/>
            <person name="Heuer A."/>
            <person name="Rast P."/>
            <person name="Oberbeckmann S."/>
            <person name="Bunk B."/>
            <person name="Jeske O."/>
            <person name="Meyerdierks A."/>
            <person name="Storesund J.E."/>
            <person name="Kallscheuer N."/>
            <person name="Luecker S."/>
            <person name="Lage O.M."/>
            <person name="Pohl T."/>
            <person name="Merkel B.J."/>
            <person name="Hornburger P."/>
            <person name="Mueller R.-W."/>
            <person name="Bruemmer F."/>
            <person name="Labrenz M."/>
            <person name="Spormann A.M."/>
            <person name="Op Den Camp H."/>
            <person name="Overmann J."/>
            <person name="Amann R."/>
            <person name="Jetten M.S.M."/>
            <person name="Mascher T."/>
            <person name="Medema M.H."/>
            <person name="Devos D.P."/>
            <person name="Kaster A.-K."/>
            <person name="Ovreas L."/>
            <person name="Rohde M."/>
            <person name="Galperin M.Y."/>
            <person name="Jogler C."/>
        </authorList>
    </citation>
    <scope>NUCLEOTIDE SEQUENCE [LARGE SCALE GENOMIC DNA]</scope>
    <source>
        <strain evidence="2 3">Pla144</strain>
    </source>
</reference>
<keyword evidence="3" id="KW-1185">Reference proteome</keyword>
<name>A0A5C6CWT6_9BACT</name>
<gene>
    <name evidence="2" type="ORF">Pla144_14810</name>
</gene>
<sequence length="156" mass="16295">MGLIVAFLSLVNIAIGYGLAVYLQRASKPFTPLPIVTPAPAEVPVPVAVNESPSPVMKKEGTLPDVPAAVIEEVAPIPSPEEQPLLAEIPAPVEEPESVVTNSASESVDSVEAEETTEAVDEESVLAGIEAFRAQLANMKDDGEPAVEEIEELAAT</sequence>
<feature type="compositionally biased region" description="Acidic residues" evidence="1">
    <location>
        <begin position="109"/>
        <end position="122"/>
    </location>
</feature>